<keyword evidence="1" id="KW-1133">Transmembrane helix</keyword>
<feature type="transmembrane region" description="Helical" evidence="1">
    <location>
        <begin position="70"/>
        <end position="89"/>
    </location>
</feature>
<keyword evidence="1" id="KW-0472">Membrane</keyword>
<keyword evidence="3" id="KW-1185">Reference proteome</keyword>
<accession>A0AA40EXZ9</accession>
<gene>
    <name evidence="2" type="ORF">B0T21DRAFT_7412</name>
</gene>
<protein>
    <submittedName>
        <fullName evidence="2">Uncharacterized protein</fullName>
    </submittedName>
</protein>
<organism evidence="2 3">
    <name type="scientific">Apiosordaria backusii</name>
    <dbReference type="NCBI Taxonomy" id="314023"/>
    <lineage>
        <taxon>Eukaryota</taxon>
        <taxon>Fungi</taxon>
        <taxon>Dikarya</taxon>
        <taxon>Ascomycota</taxon>
        <taxon>Pezizomycotina</taxon>
        <taxon>Sordariomycetes</taxon>
        <taxon>Sordariomycetidae</taxon>
        <taxon>Sordariales</taxon>
        <taxon>Lasiosphaeriaceae</taxon>
        <taxon>Apiosordaria</taxon>
    </lineage>
</organism>
<dbReference type="Proteomes" id="UP001172159">
    <property type="component" value="Unassembled WGS sequence"/>
</dbReference>
<evidence type="ECO:0000313" key="2">
    <source>
        <dbReference type="EMBL" id="KAK0747604.1"/>
    </source>
</evidence>
<dbReference type="EMBL" id="JAUKTV010000001">
    <property type="protein sequence ID" value="KAK0747604.1"/>
    <property type="molecule type" value="Genomic_DNA"/>
</dbReference>
<reference evidence="2" key="1">
    <citation type="submission" date="2023-06" db="EMBL/GenBank/DDBJ databases">
        <title>Genome-scale phylogeny and comparative genomics of the fungal order Sordariales.</title>
        <authorList>
            <consortium name="Lawrence Berkeley National Laboratory"/>
            <person name="Hensen N."/>
            <person name="Bonometti L."/>
            <person name="Westerberg I."/>
            <person name="Brannstrom I.O."/>
            <person name="Guillou S."/>
            <person name="Cros-Aarteil S."/>
            <person name="Calhoun S."/>
            <person name="Haridas S."/>
            <person name="Kuo A."/>
            <person name="Mondo S."/>
            <person name="Pangilinan J."/>
            <person name="Riley R."/>
            <person name="Labutti K."/>
            <person name="Andreopoulos B."/>
            <person name="Lipzen A."/>
            <person name="Chen C."/>
            <person name="Yanf M."/>
            <person name="Daum C."/>
            <person name="Ng V."/>
            <person name="Clum A."/>
            <person name="Steindorff A."/>
            <person name="Ohm R."/>
            <person name="Martin F."/>
            <person name="Silar P."/>
            <person name="Natvig D."/>
            <person name="Lalanne C."/>
            <person name="Gautier V."/>
            <person name="Ament-Velasquez S.L."/>
            <person name="Kruys A."/>
            <person name="Hutchinson M.I."/>
            <person name="Powell A.J."/>
            <person name="Barry K."/>
            <person name="Miller A.N."/>
            <person name="Grigoriev I.V."/>
            <person name="Debuchy R."/>
            <person name="Gladieux P."/>
            <person name="Thoren M.H."/>
            <person name="Johannesson H."/>
        </authorList>
    </citation>
    <scope>NUCLEOTIDE SEQUENCE</scope>
    <source>
        <strain evidence="2">CBS 540.89</strain>
    </source>
</reference>
<dbReference type="AlphaFoldDB" id="A0AA40EXZ9"/>
<name>A0AA40EXZ9_9PEZI</name>
<feature type="transmembrane region" description="Helical" evidence="1">
    <location>
        <begin position="12"/>
        <end position="33"/>
    </location>
</feature>
<sequence>MEKDYQPHYQGFTFCLVMVFVMMVMMVAVQGVVNIHTCLKNVLGGKQVHDREDGCSISTAWSGSQSVDRAFFFVGPFSTLLVMITTEVLEGRFNLWNAKCGIR</sequence>
<evidence type="ECO:0000313" key="3">
    <source>
        <dbReference type="Proteomes" id="UP001172159"/>
    </source>
</evidence>
<proteinExistence type="predicted"/>
<comment type="caution">
    <text evidence="2">The sequence shown here is derived from an EMBL/GenBank/DDBJ whole genome shotgun (WGS) entry which is preliminary data.</text>
</comment>
<evidence type="ECO:0000256" key="1">
    <source>
        <dbReference type="SAM" id="Phobius"/>
    </source>
</evidence>
<keyword evidence="1" id="KW-0812">Transmembrane</keyword>